<feature type="compositionally biased region" description="Pro residues" evidence="1">
    <location>
        <begin position="326"/>
        <end position="343"/>
    </location>
</feature>
<organism evidence="3 4">
    <name type="scientific">Kluyveromyces marxianus (strain DMKU3-1042 / BCC 29191 / NBRC 104275)</name>
    <name type="common">Yeast</name>
    <name type="synonym">Candida kefyr</name>
    <dbReference type="NCBI Taxonomy" id="1003335"/>
    <lineage>
        <taxon>Eukaryota</taxon>
        <taxon>Fungi</taxon>
        <taxon>Dikarya</taxon>
        <taxon>Ascomycota</taxon>
        <taxon>Saccharomycotina</taxon>
        <taxon>Saccharomycetes</taxon>
        <taxon>Saccharomycetales</taxon>
        <taxon>Saccharomycetaceae</taxon>
        <taxon>Kluyveromyces</taxon>
    </lineage>
</organism>
<feature type="region of interest" description="Disordered" evidence="1">
    <location>
        <begin position="63"/>
        <end position="92"/>
    </location>
</feature>
<dbReference type="PANTHER" id="PTHR45735:SF11">
    <property type="entry name" value="PROTEIN PTI1"/>
    <property type="match status" value="1"/>
</dbReference>
<reference evidence="3 4" key="1">
    <citation type="journal article" date="2015" name="Biotechnol. Biofuels">
        <title>Genetic basis of the highly efficient yeast Kluyveromyces marxianus: complete genome sequence and transcriptome analyses.</title>
        <authorList>
            <person name="Lertwattanasakul N."/>
            <person name="Kosaka T."/>
            <person name="Hosoyama A."/>
            <person name="Suzuki Y."/>
            <person name="Rodrussamee N."/>
            <person name="Matsutani M."/>
            <person name="Murata M."/>
            <person name="Fujimoto N."/>
            <person name="Suprayogi"/>
            <person name="Tsuchikane K."/>
            <person name="Limtong S."/>
            <person name="Fujita N."/>
            <person name="Yamada M."/>
        </authorList>
    </citation>
    <scope>NUCLEOTIDE SEQUENCE [LARGE SCALE GENOMIC DNA]</scope>
    <source>
        <strain evidence="4">DMKU3-1042 / BCC 29191 / NBRC 104275</strain>
    </source>
</reference>
<dbReference type="Gene3D" id="1.25.40.630">
    <property type="match status" value="1"/>
</dbReference>
<evidence type="ECO:0000313" key="3">
    <source>
        <dbReference type="EMBL" id="BAO40220.1"/>
    </source>
</evidence>
<dbReference type="GO" id="GO:0003729">
    <property type="term" value="F:mRNA binding"/>
    <property type="evidence" value="ECO:0007669"/>
    <property type="project" value="TreeGrafter"/>
</dbReference>
<dbReference type="VEuPathDB" id="FungiDB:KLMA_40196"/>
<dbReference type="AlphaFoldDB" id="W0T9W6"/>
<sequence>MHDSQNDPRSRKSRHELTPANLSSTIHFTEIPLHWNKATFTSVVTGSGFIVSVNLKYFKNEEVDSENENGNGNDIDASKNADDGEGEGQGDRTGIEWIDVDYRNASTANRALNSLNKIRNFPCKMSVIIPEKWEAKMEREAELKPMEFTRDSFPWNDRLELPFEMVSEVPLPRRPAPVVQTTASTGDSSSSSTTSTTTSQNNTASTNAASDNLASKANETPANQIQFPDILARASKHLPAYQPGSMTAPDIVSQNLSKIPTLQMIEILSNLKILANQQNKMPQLEQFLKTNIDLTVAVTQAMLEMGLINYHVTTNVLQSMSHAPLQSPPPPPPVPAQPQPQPQPQQMMMHPTDSNSNNNANQTPILEQAVPVQPVASMPAPALAPAPAPAPAPATGPRFNEQKLALLPQDQQNMIRTALQMSINNIAALPPDQQKLIQQLRNDYLL</sequence>
<feature type="domain" description="Cleavage stimulation factor subunit 2 hinge" evidence="2">
    <location>
        <begin position="238"/>
        <end position="317"/>
    </location>
</feature>
<dbReference type="GO" id="GO:0005847">
    <property type="term" value="C:mRNA cleavage and polyadenylation specificity factor complex"/>
    <property type="evidence" value="ECO:0007669"/>
    <property type="project" value="TreeGrafter"/>
</dbReference>
<dbReference type="EMBL" id="AP012216">
    <property type="protein sequence ID" value="BAO40220.1"/>
    <property type="molecule type" value="Genomic_DNA"/>
</dbReference>
<dbReference type="InterPro" id="IPR025742">
    <property type="entry name" value="CSTF2_hinge"/>
</dbReference>
<dbReference type="KEGG" id="kmx:KLMA_40196"/>
<gene>
    <name evidence="3" type="primary">PTI1</name>
    <name evidence="3" type="ORF">KLMA_40196</name>
</gene>
<proteinExistence type="predicted"/>
<evidence type="ECO:0000259" key="2">
    <source>
        <dbReference type="Pfam" id="PF14327"/>
    </source>
</evidence>
<dbReference type="OrthoDB" id="272703at2759"/>
<dbReference type="Pfam" id="PF14327">
    <property type="entry name" value="CSTF2_hinge"/>
    <property type="match status" value="1"/>
</dbReference>
<dbReference type="GeneID" id="34716188"/>
<feature type="region of interest" description="Disordered" evidence="1">
    <location>
        <begin position="172"/>
        <end position="211"/>
    </location>
</feature>
<feature type="compositionally biased region" description="Polar residues" evidence="1">
    <location>
        <begin position="352"/>
        <end position="361"/>
    </location>
</feature>
<dbReference type="Proteomes" id="UP000065495">
    <property type="component" value="Chromosome 4"/>
</dbReference>
<dbReference type="RefSeq" id="XP_022676046.1">
    <property type="nucleotide sequence ID" value="XM_022819486.1"/>
</dbReference>
<accession>W0T9W6</accession>
<evidence type="ECO:0000313" key="4">
    <source>
        <dbReference type="Proteomes" id="UP000065495"/>
    </source>
</evidence>
<protein>
    <submittedName>
        <fullName evidence="3">Protein PTI1</fullName>
    </submittedName>
</protein>
<evidence type="ECO:0000256" key="1">
    <source>
        <dbReference type="SAM" id="MobiDB-lite"/>
    </source>
</evidence>
<feature type="region of interest" description="Disordered" evidence="1">
    <location>
        <begin position="321"/>
        <end position="361"/>
    </location>
</feature>
<dbReference type="PANTHER" id="PTHR45735">
    <property type="entry name" value="CLEAVAGE STIMULATION FACTOR SUBUNIT 2"/>
    <property type="match status" value="1"/>
</dbReference>
<name>W0T9W6_KLUMD</name>
<feature type="compositionally biased region" description="Low complexity" evidence="1">
    <location>
        <begin position="180"/>
        <end position="211"/>
    </location>
</feature>